<dbReference type="AlphaFoldDB" id="A0A9N8DUR2"/>
<sequence>MASNNDPPAGSNPNNSLLLSDGEAILKNLRTRRLLHVLDIMDEESSRSLSARSSFLVKEDAATIDSDLSDDDVAGAVSAPTGSTRTTIAFGGAQDDDVERTSPKDVSPSPPPPKKNSASQSCLQRAVAQLAEENLQQKRKTTFARSMAVFGVGAGVVGFSLALMFYLHKDC</sequence>
<protein>
    <recommendedName>
        <fullName evidence="5">Transmembrane protein</fullName>
    </recommendedName>
</protein>
<name>A0A9N8DUR2_9STRA</name>
<gene>
    <name evidence="3" type="ORF">SEMRO_386_G131970.1</name>
</gene>
<reference evidence="3" key="1">
    <citation type="submission" date="2020-06" db="EMBL/GenBank/DDBJ databases">
        <authorList>
            <consortium name="Plant Systems Biology data submission"/>
        </authorList>
    </citation>
    <scope>NUCLEOTIDE SEQUENCE</scope>
    <source>
        <strain evidence="3">D6</strain>
    </source>
</reference>
<feature type="transmembrane region" description="Helical" evidence="2">
    <location>
        <begin position="147"/>
        <end position="167"/>
    </location>
</feature>
<dbReference type="EMBL" id="CAICTM010000385">
    <property type="protein sequence ID" value="CAB9509358.1"/>
    <property type="molecule type" value="Genomic_DNA"/>
</dbReference>
<evidence type="ECO:0000313" key="3">
    <source>
        <dbReference type="EMBL" id="CAB9509358.1"/>
    </source>
</evidence>
<feature type="region of interest" description="Disordered" evidence="1">
    <location>
        <begin position="67"/>
        <end position="120"/>
    </location>
</feature>
<keyword evidence="2" id="KW-1133">Transmembrane helix</keyword>
<evidence type="ECO:0008006" key="5">
    <source>
        <dbReference type="Google" id="ProtNLM"/>
    </source>
</evidence>
<organism evidence="3 4">
    <name type="scientific">Seminavis robusta</name>
    <dbReference type="NCBI Taxonomy" id="568900"/>
    <lineage>
        <taxon>Eukaryota</taxon>
        <taxon>Sar</taxon>
        <taxon>Stramenopiles</taxon>
        <taxon>Ochrophyta</taxon>
        <taxon>Bacillariophyta</taxon>
        <taxon>Bacillariophyceae</taxon>
        <taxon>Bacillariophycidae</taxon>
        <taxon>Naviculales</taxon>
        <taxon>Naviculaceae</taxon>
        <taxon>Seminavis</taxon>
    </lineage>
</organism>
<accession>A0A9N8DUR2</accession>
<proteinExistence type="predicted"/>
<comment type="caution">
    <text evidence="3">The sequence shown here is derived from an EMBL/GenBank/DDBJ whole genome shotgun (WGS) entry which is preliminary data.</text>
</comment>
<dbReference type="Proteomes" id="UP001153069">
    <property type="component" value="Unassembled WGS sequence"/>
</dbReference>
<evidence type="ECO:0000256" key="1">
    <source>
        <dbReference type="SAM" id="MobiDB-lite"/>
    </source>
</evidence>
<keyword evidence="4" id="KW-1185">Reference proteome</keyword>
<keyword evidence="2" id="KW-0812">Transmembrane</keyword>
<keyword evidence="2" id="KW-0472">Membrane</keyword>
<evidence type="ECO:0000256" key="2">
    <source>
        <dbReference type="SAM" id="Phobius"/>
    </source>
</evidence>
<evidence type="ECO:0000313" key="4">
    <source>
        <dbReference type="Proteomes" id="UP001153069"/>
    </source>
</evidence>